<protein>
    <submittedName>
        <fullName evidence="1">Uncharacterized protein</fullName>
    </submittedName>
</protein>
<keyword evidence="2" id="KW-1185">Reference proteome</keyword>
<evidence type="ECO:0000313" key="2">
    <source>
        <dbReference type="Proteomes" id="UP000192769"/>
    </source>
</evidence>
<dbReference type="Proteomes" id="UP000192769">
    <property type="component" value="Unassembled WGS sequence"/>
</dbReference>
<dbReference type="AlphaFoldDB" id="A0A1V9DAY5"/>
<accession>A0A1V9DAY5</accession>
<evidence type="ECO:0000313" key="1">
    <source>
        <dbReference type="EMBL" id="OQP30925.1"/>
    </source>
</evidence>
<dbReference type="InterPro" id="IPR049457">
    <property type="entry name" value="Emfourin"/>
</dbReference>
<dbReference type="OrthoDB" id="8658956at2"/>
<organism evidence="1 2">
    <name type="scientific">Pantoea latae</name>
    <dbReference type="NCBI Taxonomy" id="1964541"/>
    <lineage>
        <taxon>Bacteria</taxon>
        <taxon>Pseudomonadati</taxon>
        <taxon>Pseudomonadota</taxon>
        <taxon>Gammaproteobacteria</taxon>
        <taxon>Enterobacterales</taxon>
        <taxon>Erwiniaceae</taxon>
        <taxon>Pantoea</taxon>
    </lineage>
</organism>
<dbReference type="EMBL" id="MWUE01000032">
    <property type="protein sequence ID" value="OQP30925.1"/>
    <property type="molecule type" value="Genomic_DNA"/>
</dbReference>
<sequence>MSSLPELTDDAVIEVEREGGLAFIPGLRGARRFALAQLPQPQKQRVCQVLEQALPLGEPEDKAPQIGRSDQRYFRIQISYATHRGIGTIVLLIPEQVAPPELEALWRDGDEGAH</sequence>
<proteinExistence type="predicted"/>
<dbReference type="RefSeq" id="WP_081141510.1">
    <property type="nucleotide sequence ID" value="NZ_MWUE01000032.1"/>
</dbReference>
<comment type="caution">
    <text evidence="1">The sequence shown here is derived from an EMBL/GenBank/DDBJ whole genome shotgun (WGS) entry which is preliminary data.</text>
</comment>
<gene>
    <name evidence="1" type="ORF">B2J69_19780</name>
</gene>
<dbReference type="Pfam" id="PF20242">
    <property type="entry name" value="Emfourin"/>
    <property type="match status" value="1"/>
</dbReference>
<reference evidence="1 2" key="1">
    <citation type="submission" date="2017-02" db="EMBL/GenBank/DDBJ databases">
        <title>Whole genome shotgun sequence of Pantoea agglomerans strain AS1 isolated from a cycad, Zamia floridana in Central Florida, USA.</title>
        <authorList>
            <person name="Lata P."/>
            <person name="Govindarajan S."/>
            <person name="Qi F."/>
            <person name="Li J.-L."/>
            <person name="Maurya S.K."/>
            <person name="Sahoo M.K."/>
        </authorList>
    </citation>
    <scope>NUCLEOTIDE SEQUENCE [LARGE SCALE GENOMIC DNA]</scope>
    <source>
        <strain evidence="1 2">AS1</strain>
    </source>
</reference>
<name>A0A1V9DAY5_9GAMM</name>